<evidence type="ECO:0000259" key="1">
    <source>
        <dbReference type="PROSITE" id="PS51154"/>
    </source>
</evidence>
<dbReference type="Pfam" id="PF01661">
    <property type="entry name" value="Macro"/>
    <property type="match status" value="1"/>
</dbReference>
<name>A0A317ZG03_9BACT</name>
<accession>A0A317ZG03</accession>
<dbReference type="InParanoid" id="A0A317ZG03"/>
<dbReference type="SMART" id="SM00506">
    <property type="entry name" value="A1pp"/>
    <property type="match status" value="1"/>
</dbReference>
<evidence type="ECO:0000313" key="2">
    <source>
        <dbReference type="EMBL" id="PXA02868.1"/>
    </source>
</evidence>
<evidence type="ECO:0000313" key="3">
    <source>
        <dbReference type="Proteomes" id="UP000247099"/>
    </source>
</evidence>
<dbReference type="FunCoup" id="A0A317ZG03">
    <property type="interactions" value="225"/>
</dbReference>
<dbReference type="OrthoDB" id="6194521at2"/>
<proteinExistence type="predicted"/>
<dbReference type="RefSeq" id="WP_110132249.1">
    <property type="nucleotide sequence ID" value="NZ_QHJQ01000018.1"/>
</dbReference>
<dbReference type="InterPro" id="IPR043472">
    <property type="entry name" value="Macro_dom-like"/>
</dbReference>
<feature type="domain" description="Macro" evidence="1">
    <location>
        <begin position="1"/>
        <end position="164"/>
    </location>
</feature>
<dbReference type="PANTHER" id="PTHR11106">
    <property type="entry name" value="GANGLIOSIDE INDUCED DIFFERENTIATION ASSOCIATED PROTEIN 2-RELATED"/>
    <property type="match status" value="1"/>
</dbReference>
<dbReference type="PROSITE" id="PS51154">
    <property type="entry name" value="MACRO"/>
    <property type="match status" value="1"/>
</dbReference>
<sequence length="168" mass="18212">MIEIIQGDITQSTTQAIVNAANEELILGSGVAGAILRSGGESIQKECDALAPIHEGEAVITGAGDLPSEYVIHAVAPNGETEGWEALIVSCGKEILRLCEENRIESVAIPALGTGVFGLPTRRVAELLIRTCKAFPTQNLKRIQFVLFDEESFMWFNNLNTEEDIQSR</sequence>
<gene>
    <name evidence="2" type="ORF">DDZ13_14865</name>
</gene>
<protein>
    <submittedName>
        <fullName evidence="2">RNase III inhibitor</fullName>
    </submittedName>
</protein>
<dbReference type="InterPro" id="IPR002589">
    <property type="entry name" value="Macro_dom"/>
</dbReference>
<dbReference type="SUPFAM" id="SSF52949">
    <property type="entry name" value="Macro domain-like"/>
    <property type="match status" value="1"/>
</dbReference>
<keyword evidence="3" id="KW-1185">Reference proteome</keyword>
<dbReference type="Proteomes" id="UP000247099">
    <property type="component" value="Unassembled WGS sequence"/>
</dbReference>
<reference evidence="2 3" key="1">
    <citation type="submission" date="2018-05" db="EMBL/GenBank/DDBJ databases">
        <title>Coraliomargarita sinensis sp. nov., isolated from a marine solar saltern.</title>
        <authorList>
            <person name="Zhou L.Y."/>
        </authorList>
    </citation>
    <scope>NUCLEOTIDE SEQUENCE [LARGE SCALE GENOMIC DNA]</scope>
    <source>
        <strain evidence="2 3">WN38</strain>
    </source>
</reference>
<comment type="caution">
    <text evidence="2">The sequence shown here is derived from an EMBL/GenBank/DDBJ whole genome shotgun (WGS) entry which is preliminary data.</text>
</comment>
<organism evidence="2 3">
    <name type="scientific">Coraliomargarita sinensis</name>
    <dbReference type="NCBI Taxonomy" id="2174842"/>
    <lineage>
        <taxon>Bacteria</taxon>
        <taxon>Pseudomonadati</taxon>
        <taxon>Verrucomicrobiota</taxon>
        <taxon>Opitutia</taxon>
        <taxon>Puniceicoccales</taxon>
        <taxon>Coraliomargaritaceae</taxon>
        <taxon>Coraliomargarita</taxon>
    </lineage>
</organism>
<dbReference type="EMBL" id="QHJQ01000018">
    <property type="protein sequence ID" value="PXA02868.1"/>
    <property type="molecule type" value="Genomic_DNA"/>
</dbReference>
<dbReference type="Gene3D" id="3.40.220.10">
    <property type="entry name" value="Leucine Aminopeptidase, subunit E, domain 1"/>
    <property type="match status" value="1"/>
</dbReference>
<dbReference type="AlphaFoldDB" id="A0A317ZG03"/>